<dbReference type="SUPFAM" id="SSF53474">
    <property type="entry name" value="alpha/beta-Hydrolases"/>
    <property type="match status" value="1"/>
</dbReference>
<evidence type="ECO:0000313" key="3">
    <source>
        <dbReference type="Proteomes" id="UP000583800"/>
    </source>
</evidence>
<dbReference type="GO" id="GO:0003824">
    <property type="term" value="F:catalytic activity"/>
    <property type="evidence" value="ECO:0007669"/>
    <property type="project" value="UniProtKB-ARBA"/>
</dbReference>
<dbReference type="Gene3D" id="3.40.50.1820">
    <property type="entry name" value="alpha/beta hydrolase"/>
    <property type="match status" value="1"/>
</dbReference>
<dbReference type="PANTHER" id="PTHR43689:SF8">
    <property type="entry name" value="ALPHA_BETA-HYDROLASES SUPERFAMILY PROTEIN"/>
    <property type="match status" value="1"/>
</dbReference>
<dbReference type="PANTHER" id="PTHR43689">
    <property type="entry name" value="HYDROLASE"/>
    <property type="match status" value="1"/>
</dbReference>
<dbReference type="InterPro" id="IPR000073">
    <property type="entry name" value="AB_hydrolase_1"/>
</dbReference>
<organism evidence="2 3">
    <name type="scientific">Nonomuraea muscovyensis</name>
    <dbReference type="NCBI Taxonomy" id="1124761"/>
    <lineage>
        <taxon>Bacteria</taxon>
        <taxon>Bacillati</taxon>
        <taxon>Actinomycetota</taxon>
        <taxon>Actinomycetes</taxon>
        <taxon>Streptosporangiales</taxon>
        <taxon>Streptosporangiaceae</taxon>
        <taxon>Nonomuraea</taxon>
    </lineage>
</organism>
<evidence type="ECO:0000313" key="2">
    <source>
        <dbReference type="EMBL" id="MBB6347761.1"/>
    </source>
</evidence>
<gene>
    <name evidence="2" type="ORF">FHU36_004306</name>
</gene>
<dbReference type="Pfam" id="PF12697">
    <property type="entry name" value="Abhydrolase_6"/>
    <property type="match status" value="1"/>
</dbReference>
<evidence type="ECO:0000259" key="1">
    <source>
        <dbReference type="Pfam" id="PF12697"/>
    </source>
</evidence>
<name>A0A7X0C504_9ACTN</name>
<comment type="caution">
    <text evidence="2">The sequence shown here is derived from an EMBL/GenBank/DDBJ whole genome shotgun (WGS) entry which is preliminary data.</text>
</comment>
<keyword evidence="3" id="KW-1185">Reference proteome</keyword>
<dbReference type="Proteomes" id="UP000583800">
    <property type="component" value="Unassembled WGS sequence"/>
</dbReference>
<feature type="domain" description="AB hydrolase-1" evidence="1">
    <location>
        <begin position="17"/>
        <end position="243"/>
    </location>
</feature>
<dbReference type="RefSeq" id="WP_185085649.1">
    <property type="nucleotide sequence ID" value="NZ_JACHJB010000002.1"/>
</dbReference>
<protein>
    <submittedName>
        <fullName evidence="2">Pimeloyl-ACP methyl ester carboxylesterase</fullName>
    </submittedName>
</protein>
<accession>A0A7X0C504</accession>
<dbReference type="AlphaFoldDB" id="A0A7X0C504"/>
<reference evidence="2 3" key="1">
    <citation type="submission" date="2020-08" db="EMBL/GenBank/DDBJ databases">
        <title>Sequencing the genomes of 1000 actinobacteria strains.</title>
        <authorList>
            <person name="Klenk H.-P."/>
        </authorList>
    </citation>
    <scope>NUCLEOTIDE SEQUENCE [LARGE SCALE GENOMIC DNA]</scope>
    <source>
        <strain evidence="2 3">DSM 45913</strain>
    </source>
</reference>
<sequence>MNCPIDVHVLRHGAPRVLLVHGLEDGWASWRELAGQLPSGWGVAALDLPWRAGNDYRWRQSATPSQWLRAGLDLLGEPVDAVVAHSFGANAALGLMAAGDRAIGAAAALICPLYRPPTAEVTWRMLDRSHHTFVENIREGVRARLGPRAARTDVEVLDGMLAKAVDRVGPLGLLATFDQFVASADLPLHAVEQPTMILAGGADPVLSTATAERLAERIPRATLRTHQDFDHYCHIRQPARVAELLGGFLGTLPVLGPAFKPVLKPVLKNARAQE</sequence>
<dbReference type="InterPro" id="IPR029058">
    <property type="entry name" value="AB_hydrolase_fold"/>
</dbReference>
<proteinExistence type="predicted"/>
<dbReference type="EMBL" id="JACHJB010000002">
    <property type="protein sequence ID" value="MBB6347761.1"/>
    <property type="molecule type" value="Genomic_DNA"/>
</dbReference>